<keyword evidence="19" id="KW-1185">Reference proteome</keyword>
<dbReference type="EC" id="3.6.1.55" evidence="12"/>
<keyword evidence="5" id="KW-0479">Metal-binding</keyword>
<keyword evidence="7" id="KW-0378">Hydrolase</keyword>
<dbReference type="InterPro" id="IPR000086">
    <property type="entry name" value="NUDIX_hydrolase_dom"/>
</dbReference>
<dbReference type="Proteomes" id="UP000679722">
    <property type="component" value="Unassembled WGS sequence"/>
</dbReference>
<comment type="similarity">
    <text evidence="2">Belongs to the Nudix hydrolase family.</text>
</comment>
<comment type="catalytic activity">
    <reaction evidence="11">
        <text>8-oxo-GTP + H2O = 8-oxo-GMP + diphosphate + H(+)</text>
        <dbReference type="Rhea" id="RHEA:67616"/>
        <dbReference type="ChEBI" id="CHEBI:15377"/>
        <dbReference type="ChEBI" id="CHEBI:15378"/>
        <dbReference type="ChEBI" id="CHEBI:33019"/>
        <dbReference type="ChEBI" id="CHEBI:143553"/>
        <dbReference type="ChEBI" id="CHEBI:145694"/>
    </reaction>
</comment>
<evidence type="ECO:0000256" key="13">
    <source>
        <dbReference type="ARBA" id="ARBA00040794"/>
    </source>
</evidence>
<evidence type="ECO:0000256" key="3">
    <source>
        <dbReference type="ARBA" id="ARBA00022457"/>
    </source>
</evidence>
<comment type="cofactor">
    <cofactor evidence="1">
        <name>Mg(2+)</name>
        <dbReference type="ChEBI" id="CHEBI:18420"/>
    </cofactor>
</comment>
<dbReference type="CDD" id="cd03425">
    <property type="entry name" value="NUDIX_MutT_NudA_like"/>
    <property type="match status" value="1"/>
</dbReference>
<evidence type="ECO:0000256" key="2">
    <source>
        <dbReference type="ARBA" id="ARBA00005582"/>
    </source>
</evidence>
<dbReference type="RefSeq" id="WP_211537156.1">
    <property type="nucleotide sequence ID" value="NZ_JAGSSV010000018.1"/>
</dbReference>
<dbReference type="EMBL" id="JAGSSV010000018">
    <property type="protein sequence ID" value="MBR7889708.1"/>
    <property type="molecule type" value="Genomic_DNA"/>
</dbReference>
<dbReference type="PANTHER" id="PTHR47707">
    <property type="entry name" value="8-OXO-DGTP DIPHOSPHATASE"/>
    <property type="match status" value="1"/>
</dbReference>
<sequence>MLVKVAVGIILREGHVFLAFRNANQHQGGLWEFPGGKCEGSETPEVALARELKEECGITVNSSCHFKSVCHDYGDKQVELCFYKVNGFSGEVIGKEGQETRWVPISALSQYDFPEANKVIVSALLSS</sequence>
<evidence type="ECO:0000256" key="7">
    <source>
        <dbReference type="ARBA" id="ARBA00022801"/>
    </source>
</evidence>
<evidence type="ECO:0000256" key="4">
    <source>
        <dbReference type="ARBA" id="ARBA00022705"/>
    </source>
</evidence>
<dbReference type="PROSITE" id="PS00893">
    <property type="entry name" value="NUDIX_BOX"/>
    <property type="match status" value="1"/>
</dbReference>
<gene>
    <name evidence="18" type="primary">mutT</name>
    <name evidence="18" type="ORF">J9B83_12250</name>
</gene>
<dbReference type="PRINTS" id="PR00502">
    <property type="entry name" value="NUDIXFAMILY"/>
</dbReference>
<reference evidence="19" key="2">
    <citation type="submission" date="2023-07" db="EMBL/GenBank/DDBJ databases">
        <title>Marinomonas vulgaris A79, complete genome.</title>
        <authorList>
            <person name="Ying J.-J."/>
        </authorList>
    </citation>
    <scope>NUCLEOTIDE SEQUENCE [LARGE SCALE GENOMIC DNA]</scope>
    <source>
        <strain evidence="19">A79</strain>
    </source>
</reference>
<accession>A0ABS5HDG4</accession>
<keyword evidence="8" id="KW-0460">Magnesium</keyword>
<evidence type="ECO:0000313" key="18">
    <source>
        <dbReference type="EMBL" id="MBR7889708.1"/>
    </source>
</evidence>
<organism evidence="18 19">
    <name type="scientific">Marinomonas vulgaris</name>
    <dbReference type="NCBI Taxonomy" id="2823372"/>
    <lineage>
        <taxon>Bacteria</taxon>
        <taxon>Pseudomonadati</taxon>
        <taxon>Pseudomonadota</taxon>
        <taxon>Gammaproteobacteria</taxon>
        <taxon>Oceanospirillales</taxon>
        <taxon>Oceanospirillaceae</taxon>
        <taxon>Marinomonas</taxon>
    </lineage>
</organism>
<dbReference type="SUPFAM" id="SSF55811">
    <property type="entry name" value="Nudix"/>
    <property type="match status" value="1"/>
</dbReference>
<evidence type="ECO:0000256" key="15">
    <source>
        <dbReference type="ARBA" id="ARBA00041979"/>
    </source>
</evidence>
<evidence type="ECO:0000256" key="10">
    <source>
        <dbReference type="ARBA" id="ARBA00035861"/>
    </source>
</evidence>
<dbReference type="InterPro" id="IPR020084">
    <property type="entry name" value="NUDIX_hydrolase_CS"/>
</dbReference>
<keyword evidence="3" id="KW-0515">Mutator protein</keyword>
<keyword evidence="6" id="KW-0227">DNA damage</keyword>
<dbReference type="NCBIfam" id="TIGR00586">
    <property type="entry name" value="mutt"/>
    <property type="match status" value="1"/>
</dbReference>
<dbReference type="InterPro" id="IPR020476">
    <property type="entry name" value="Nudix_hydrolase"/>
</dbReference>
<evidence type="ECO:0000256" key="12">
    <source>
        <dbReference type="ARBA" id="ARBA00038905"/>
    </source>
</evidence>
<dbReference type="PROSITE" id="PS51462">
    <property type="entry name" value="NUDIX"/>
    <property type="match status" value="1"/>
</dbReference>
<reference evidence="18 19" key="1">
    <citation type="submission" date="2021-04" db="EMBL/GenBank/DDBJ databases">
        <authorList>
            <person name="Sun C."/>
        </authorList>
    </citation>
    <scope>NUCLEOTIDE SEQUENCE [LARGE SCALE GENOMIC DNA]</scope>
    <source>
        <strain evidence="18 19">A79</strain>
    </source>
</reference>
<dbReference type="InterPro" id="IPR047127">
    <property type="entry name" value="MutT-like"/>
</dbReference>
<evidence type="ECO:0000313" key="19">
    <source>
        <dbReference type="Proteomes" id="UP000679722"/>
    </source>
</evidence>
<evidence type="ECO:0000256" key="5">
    <source>
        <dbReference type="ARBA" id="ARBA00022723"/>
    </source>
</evidence>
<dbReference type="Pfam" id="PF14815">
    <property type="entry name" value="NUDIX_4"/>
    <property type="match status" value="1"/>
</dbReference>
<comment type="caution">
    <text evidence="18">The sequence shown here is derived from an EMBL/GenBank/DDBJ whole genome shotgun (WGS) entry which is preliminary data.</text>
</comment>
<evidence type="ECO:0000256" key="1">
    <source>
        <dbReference type="ARBA" id="ARBA00001946"/>
    </source>
</evidence>
<evidence type="ECO:0000256" key="8">
    <source>
        <dbReference type="ARBA" id="ARBA00022842"/>
    </source>
</evidence>
<comment type="catalytic activity">
    <reaction evidence="10">
        <text>8-oxo-dGTP + H2O = 8-oxo-dGMP + diphosphate + H(+)</text>
        <dbReference type="Rhea" id="RHEA:31575"/>
        <dbReference type="ChEBI" id="CHEBI:15377"/>
        <dbReference type="ChEBI" id="CHEBI:15378"/>
        <dbReference type="ChEBI" id="CHEBI:33019"/>
        <dbReference type="ChEBI" id="CHEBI:63224"/>
        <dbReference type="ChEBI" id="CHEBI:77896"/>
        <dbReference type="EC" id="3.6.1.55"/>
    </reaction>
</comment>
<evidence type="ECO:0000256" key="6">
    <source>
        <dbReference type="ARBA" id="ARBA00022763"/>
    </source>
</evidence>
<keyword evidence="4" id="KW-0235">DNA replication</keyword>
<evidence type="ECO:0000256" key="16">
    <source>
        <dbReference type="ARBA" id="ARBA00042798"/>
    </source>
</evidence>
<protein>
    <recommendedName>
        <fullName evidence="13">8-oxo-dGTP diphosphatase</fullName>
        <ecNumber evidence="12">3.6.1.55</ecNumber>
    </recommendedName>
    <alternativeName>
        <fullName evidence="16">7,8-dihydro-8-oxoguanine-triphosphatase</fullName>
    </alternativeName>
    <alternativeName>
        <fullName evidence="15">Mutator protein MutT</fullName>
    </alternativeName>
    <alternativeName>
        <fullName evidence="14">dGTP pyrophosphohydrolase</fullName>
    </alternativeName>
</protein>
<evidence type="ECO:0000259" key="17">
    <source>
        <dbReference type="PROSITE" id="PS51462"/>
    </source>
</evidence>
<evidence type="ECO:0000256" key="9">
    <source>
        <dbReference type="ARBA" id="ARBA00023204"/>
    </source>
</evidence>
<proteinExistence type="inferred from homology"/>
<feature type="domain" description="Nudix hydrolase" evidence="17">
    <location>
        <begin position="1"/>
        <end position="126"/>
    </location>
</feature>
<dbReference type="InterPro" id="IPR015797">
    <property type="entry name" value="NUDIX_hydrolase-like_dom_sf"/>
</dbReference>
<evidence type="ECO:0000256" key="14">
    <source>
        <dbReference type="ARBA" id="ARBA00041592"/>
    </source>
</evidence>
<dbReference type="InterPro" id="IPR029119">
    <property type="entry name" value="MutY_C"/>
</dbReference>
<evidence type="ECO:0000256" key="11">
    <source>
        <dbReference type="ARBA" id="ARBA00036904"/>
    </source>
</evidence>
<dbReference type="InterPro" id="IPR003561">
    <property type="entry name" value="Mutator_MutT"/>
</dbReference>
<name>A0ABS5HDG4_9GAMM</name>
<keyword evidence="9" id="KW-0234">DNA repair</keyword>
<dbReference type="Gene3D" id="3.90.79.10">
    <property type="entry name" value="Nucleoside Triphosphate Pyrophosphohydrolase"/>
    <property type="match status" value="1"/>
</dbReference>
<dbReference type="PANTHER" id="PTHR47707:SF1">
    <property type="entry name" value="NUDIX HYDROLASE FAMILY PROTEIN"/>
    <property type="match status" value="1"/>
</dbReference>